<dbReference type="EMBL" id="CADCVD010000019">
    <property type="protein sequence ID" value="CAA9428427.1"/>
    <property type="molecule type" value="Genomic_DNA"/>
</dbReference>
<protein>
    <submittedName>
        <fullName evidence="2">Uncharacterized protein</fullName>
    </submittedName>
</protein>
<evidence type="ECO:0000313" key="2">
    <source>
        <dbReference type="EMBL" id="CAA9428427.1"/>
    </source>
</evidence>
<evidence type="ECO:0000256" key="1">
    <source>
        <dbReference type="SAM" id="MobiDB-lite"/>
    </source>
</evidence>
<reference evidence="2" key="1">
    <citation type="submission" date="2020-02" db="EMBL/GenBank/DDBJ databases">
        <authorList>
            <person name="Meier V. D."/>
        </authorList>
    </citation>
    <scope>NUCLEOTIDE SEQUENCE</scope>
    <source>
        <strain evidence="2">AVDCRST_MAG37</strain>
    </source>
</reference>
<dbReference type="AlphaFoldDB" id="A0A6J4PXG4"/>
<accession>A0A6J4PXG4</accession>
<feature type="non-terminal residue" evidence="2">
    <location>
        <position position="66"/>
    </location>
</feature>
<sequence>VGCSLRFPGEGGAGRGKGPAGPIAGRREAGVVRRPQRGCRALRCFAGCGGASLLHPRLCGRCGGRL</sequence>
<feature type="non-terminal residue" evidence="2">
    <location>
        <position position="1"/>
    </location>
</feature>
<feature type="compositionally biased region" description="Gly residues" evidence="1">
    <location>
        <begin position="9"/>
        <end position="19"/>
    </location>
</feature>
<gene>
    <name evidence="2" type="ORF">AVDCRST_MAG37-417</name>
</gene>
<organism evidence="2">
    <name type="scientific">uncultured Rubrobacteraceae bacterium</name>
    <dbReference type="NCBI Taxonomy" id="349277"/>
    <lineage>
        <taxon>Bacteria</taxon>
        <taxon>Bacillati</taxon>
        <taxon>Actinomycetota</taxon>
        <taxon>Rubrobacteria</taxon>
        <taxon>Rubrobacterales</taxon>
        <taxon>Rubrobacteraceae</taxon>
        <taxon>environmental samples</taxon>
    </lineage>
</organism>
<proteinExistence type="predicted"/>
<name>A0A6J4PXG4_9ACTN</name>
<feature type="region of interest" description="Disordered" evidence="1">
    <location>
        <begin position="1"/>
        <end position="27"/>
    </location>
</feature>